<feature type="region of interest" description="Disordered" evidence="1">
    <location>
        <begin position="1"/>
        <end position="96"/>
    </location>
</feature>
<feature type="compositionally biased region" description="Basic and acidic residues" evidence="1">
    <location>
        <begin position="376"/>
        <end position="385"/>
    </location>
</feature>
<evidence type="ECO:0000313" key="3">
    <source>
        <dbReference type="Proteomes" id="UP000242180"/>
    </source>
</evidence>
<dbReference type="PANTHER" id="PTHR28265">
    <property type="entry name" value="MAINTENANCE OF TELOMERE CAPPING PROTEIN 1"/>
    <property type="match status" value="1"/>
</dbReference>
<protein>
    <recommendedName>
        <fullName evidence="4">Maintenance of telomere capping protein 1</fullName>
    </recommendedName>
</protein>
<evidence type="ECO:0008006" key="4">
    <source>
        <dbReference type="Google" id="ProtNLM"/>
    </source>
</evidence>
<dbReference type="InParanoid" id="A0A1X2HDN3"/>
<feature type="region of interest" description="Disordered" evidence="1">
    <location>
        <begin position="372"/>
        <end position="404"/>
    </location>
</feature>
<dbReference type="AlphaFoldDB" id="A0A1X2HDN3"/>
<dbReference type="Pfam" id="PF10310">
    <property type="entry name" value="DUF5427"/>
    <property type="match status" value="1"/>
</dbReference>
<feature type="compositionally biased region" description="Polar residues" evidence="1">
    <location>
        <begin position="66"/>
        <end position="96"/>
    </location>
</feature>
<dbReference type="InterPro" id="IPR018814">
    <property type="entry name" value="DUF5427"/>
</dbReference>
<dbReference type="PANTHER" id="PTHR28265:SF1">
    <property type="entry name" value="MAINTENANCE OF TELOMERE CAPPING PROTEIN 1"/>
    <property type="match status" value="1"/>
</dbReference>
<comment type="caution">
    <text evidence="2">The sequence shown here is derived from an EMBL/GenBank/DDBJ whole genome shotgun (WGS) entry which is preliminary data.</text>
</comment>
<organism evidence="2 3">
    <name type="scientific">Syncephalastrum racemosum</name>
    <name type="common">Filamentous fungus</name>
    <dbReference type="NCBI Taxonomy" id="13706"/>
    <lineage>
        <taxon>Eukaryota</taxon>
        <taxon>Fungi</taxon>
        <taxon>Fungi incertae sedis</taxon>
        <taxon>Mucoromycota</taxon>
        <taxon>Mucoromycotina</taxon>
        <taxon>Mucoromycetes</taxon>
        <taxon>Mucorales</taxon>
        <taxon>Syncephalastraceae</taxon>
        <taxon>Syncephalastrum</taxon>
    </lineage>
</organism>
<gene>
    <name evidence="2" type="ORF">BCR43DRAFT_458777</name>
</gene>
<evidence type="ECO:0000256" key="1">
    <source>
        <dbReference type="SAM" id="MobiDB-lite"/>
    </source>
</evidence>
<reference evidence="2 3" key="1">
    <citation type="submission" date="2016-07" db="EMBL/GenBank/DDBJ databases">
        <title>Pervasive Adenine N6-methylation of Active Genes in Fungi.</title>
        <authorList>
            <consortium name="DOE Joint Genome Institute"/>
            <person name="Mondo S.J."/>
            <person name="Dannebaum R.O."/>
            <person name="Kuo R.C."/>
            <person name="Labutti K."/>
            <person name="Haridas S."/>
            <person name="Kuo A."/>
            <person name="Salamov A."/>
            <person name="Ahrendt S.R."/>
            <person name="Lipzen A."/>
            <person name="Sullivan W."/>
            <person name="Andreopoulos W.B."/>
            <person name="Clum A."/>
            <person name="Lindquist E."/>
            <person name="Daum C."/>
            <person name="Ramamoorthy G.K."/>
            <person name="Gryganskyi A."/>
            <person name="Culley D."/>
            <person name="Magnuson J.K."/>
            <person name="James T.Y."/>
            <person name="O'Malley M.A."/>
            <person name="Stajich J.E."/>
            <person name="Spatafora J.W."/>
            <person name="Visel A."/>
            <person name="Grigoriev I.V."/>
        </authorList>
    </citation>
    <scope>NUCLEOTIDE SEQUENCE [LARGE SCALE GENOMIC DNA]</scope>
    <source>
        <strain evidence="2 3">NRRL 2496</strain>
    </source>
</reference>
<dbReference type="STRING" id="13706.A0A1X2HDN3"/>
<accession>A0A1X2HDN3</accession>
<name>A0A1X2HDN3_SYNRA</name>
<dbReference type="EMBL" id="MCGN01000005">
    <property type="protein sequence ID" value="ORY96897.1"/>
    <property type="molecule type" value="Genomic_DNA"/>
</dbReference>
<dbReference type="OrthoDB" id="5594977at2759"/>
<dbReference type="OMA" id="RIHLVHD"/>
<dbReference type="FunCoup" id="A0A1X2HDN3">
    <property type="interactions" value="7"/>
</dbReference>
<feature type="compositionally biased region" description="Basic and acidic residues" evidence="1">
    <location>
        <begin position="1"/>
        <end position="14"/>
    </location>
</feature>
<evidence type="ECO:0000313" key="2">
    <source>
        <dbReference type="EMBL" id="ORY96897.1"/>
    </source>
</evidence>
<dbReference type="Proteomes" id="UP000242180">
    <property type="component" value="Unassembled WGS sequence"/>
</dbReference>
<sequence length="404" mass="44467">MSEKKPDQLEKKQPGNENSLSEAEKFLESLNLPDSQPQDAAGAEKPASTADHKDIMSFLDEIAQYPSEQQPAKSGNTDTNASKDTANAPSAEQPASSTWMAWGNSLWNQASAAVKTTTEQINKSVDSPAAKLLEDRVKHLQGLVNKENLGKLSNELRNLTTSILETVAPPISEHELVEVFLSHDMIGYVGLESLVYRAFARVMEQTESGHVVVRKVGDKEDEQPESRNLNMCEGMLEGTKLAKANIDHLIKLHYTPPEARTEYTPQSGAVPVINCPVFLSIQPVKFAVPGDEDDTKESQLVYVILLVDPTHQLKFRTYSQAMPLPWLDVPYEESEWVEDKMAEVIRMAVTTVAQDYVWTRMTGAKTQLAQAVAASKADDSKDSKQDQGTPEGKTEPGKSSPSKS</sequence>
<keyword evidence="3" id="KW-1185">Reference proteome</keyword>
<proteinExistence type="predicted"/>